<dbReference type="InterPro" id="IPR029063">
    <property type="entry name" value="SAM-dependent_MTases_sf"/>
</dbReference>
<dbReference type="Gene3D" id="3.40.50.150">
    <property type="entry name" value="Vaccinia Virus protein VP39"/>
    <property type="match status" value="1"/>
</dbReference>
<sequence length="212" mass="24170">MKRWDVINRFVHTHGYTSYLEIGLSTGKNFRRVTFADKTSVDPAQEQYAHADPTYKMTSDVFFETIARTERRTYDLVFIDGLHESTQVDKDIAGALACLNPGGTVMLHDCNPTDEARQRVPRTQRAWNGDVWKSVVRFRATNTRYGCLVVDADEGLGIIREDIDSNFELALPDSLTWPWLDANRTKALGLISKKKFLGRFFPDELAQAFSRS</sequence>
<dbReference type="EMBL" id="UINC01006759">
    <property type="protein sequence ID" value="SVA29463.1"/>
    <property type="molecule type" value="Genomic_DNA"/>
</dbReference>
<evidence type="ECO:0000313" key="1">
    <source>
        <dbReference type="EMBL" id="SVA29463.1"/>
    </source>
</evidence>
<gene>
    <name evidence="1" type="ORF">METZ01_LOCUS82317</name>
</gene>
<accession>A0A381URL7</accession>
<dbReference type="AlphaFoldDB" id="A0A381URL7"/>
<dbReference type="SUPFAM" id="SSF53335">
    <property type="entry name" value="S-adenosyl-L-methionine-dependent methyltransferases"/>
    <property type="match status" value="1"/>
</dbReference>
<dbReference type="Pfam" id="PF13578">
    <property type="entry name" value="Methyltransf_24"/>
    <property type="match status" value="1"/>
</dbReference>
<proteinExistence type="predicted"/>
<reference evidence="1" key="1">
    <citation type="submission" date="2018-05" db="EMBL/GenBank/DDBJ databases">
        <authorList>
            <person name="Lanie J.A."/>
            <person name="Ng W.-L."/>
            <person name="Kazmierczak K.M."/>
            <person name="Andrzejewski T.M."/>
            <person name="Davidsen T.M."/>
            <person name="Wayne K.J."/>
            <person name="Tettelin H."/>
            <person name="Glass J.I."/>
            <person name="Rusch D."/>
            <person name="Podicherti R."/>
            <person name="Tsui H.-C.T."/>
            <person name="Winkler M.E."/>
        </authorList>
    </citation>
    <scope>NUCLEOTIDE SEQUENCE</scope>
</reference>
<protein>
    <recommendedName>
        <fullName evidence="2">Methyltransferase domain-containing protein</fullName>
    </recommendedName>
</protein>
<name>A0A381URL7_9ZZZZ</name>
<evidence type="ECO:0008006" key="2">
    <source>
        <dbReference type="Google" id="ProtNLM"/>
    </source>
</evidence>
<organism evidence="1">
    <name type="scientific">marine metagenome</name>
    <dbReference type="NCBI Taxonomy" id="408172"/>
    <lineage>
        <taxon>unclassified sequences</taxon>
        <taxon>metagenomes</taxon>
        <taxon>ecological metagenomes</taxon>
    </lineage>
</organism>